<protein>
    <recommendedName>
        <fullName evidence="4">Secreted protein</fullName>
    </recommendedName>
</protein>
<evidence type="ECO:0000313" key="2">
    <source>
        <dbReference type="EMBL" id="RDH31939.1"/>
    </source>
</evidence>
<dbReference type="Proteomes" id="UP000253729">
    <property type="component" value="Unassembled WGS sequence"/>
</dbReference>
<name>A0A3F3PYE7_9EURO</name>
<reference evidence="2 3" key="1">
    <citation type="submission" date="2018-07" db="EMBL/GenBank/DDBJ databases">
        <title>The genomes of Aspergillus section Nigri reveals drivers in fungal speciation.</title>
        <authorList>
            <consortium name="DOE Joint Genome Institute"/>
            <person name="Vesth T.C."/>
            <person name="Nybo J."/>
            <person name="Theobald S."/>
            <person name="Brandl J."/>
            <person name="Frisvad J.C."/>
            <person name="Nielsen K.F."/>
            <person name="Lyhne E.K."/>
            <person name="Kogle M.E."/>
            <person name="Kuo A."/>
            <person name="Riley R."/>
            <person name="Clum A."/>
            <person name="Nolan M."/>
            <person name="Lipzen A."/>
            <person name="Salamov A."/>
            <person name="Henrissat B."/>
            <person name="Wiebenga A."/>
            <person name="De vries R.P."/>
            <person name="Grigoriev I.V."/>
            <person name="Mortensen U.H."/>
            <person name="Andersen M.R."/>
            <person name="Baker S.E."/>
        </authorList>
    </citation>
    <scope>NUCLEOTIDE SEQUENCE [LARGE SCALE GENOMIC DNA]</scope>
    <source>
        <strain evidence="2 3">CBS 139.54b</strain>
    </source>
</reference>
<keyword evidence="1" id="KW-0732">Signal</keyword>
<evidence type="ECO:0000256" key="1">
    <source>
        <dbReference type="SAM" id="SignalP"/>
    </source>
</evidence>
<accession>A0A3F3PYE7</accession>
<dbReference type="GeneID" id="38144350"/>
<proteinExistence type="predicted"/>
<feature type="signal peptide" evidence="1">
    <location>
        <begin position="1"/>
        <end position="28"/>
    </location>
</feature>
<feature type="chain" id="PRO_5017710858" description="Secreted protein" evidence="1">
    <location>
        <begin position="29"/>
        <end position="109"/>
    </location>
</feature>
<keyword evidence="3" id="KW-1185">Reference proteome</keyword>
<sequence>MFPSSNHPRHFPFIIFSFLYMCSRVTLSSPIPLSPLSSMYLPCTPGGLCCRIRHPSNQFTFLCFDHLVTPNFHGEWVFFLSYAAPDSDGSFLCVSNNNNPSPSSFLLTD</sequence>
<dbReference type="EMBL" id="KZ852052">
    <property type="protein sequence ID" value="RDH31939.1"/>
    <property type="molecule type" value="Genomic_DNA"/>
</dbReference>
<evidence type="ECO:0000313" key="3">
    <source>
        <dbReference type="Proteomes" id="UP000253729"/>
    </source>
</evidence>
<dbReference type="RefSeq" id="XP_026624961.1">
    <property type="nucleotide sequence ID" value="XM_026775994.1"/>
</dbReference>
<dbReference type="AlphaFoldDB" id="A0A3F3PYE7"/>
<evidence type="ECO:0008006" key="4">
    <source>
        <dbReference type="Google" id="ProtNLM"/>
    </source>
</evidence>
<organism evidence="2 3">
    <name type="scientific">Aspergillus welwitschiae</name>
    <dbReference type="NCBI Taxonomy" id="1341132"/>
    <lineage>
        <taxon>Eukaryota</taxon>
        <taxon>Fungi</taxon>
        <taxon>Dikarya</taxon>
        <taxon>Ascomycota</taxon>
        <taxon>Pezizomycotina</taxon>
        <taxon>Eurotiomycetes</taxon>
        <taxon>Eurotiomycetidae</taxon>
        <taxon>Eurotiales</taxon>
        <taxon>Aspergillaceae</taxon>
        <taxon>Aspergillus</taxon>
        <taxon>Aspergillus subgen. Circumdati</taxon>
    </lineage>
</organism>
<gene>
    <name evidence="2" type="ORF">BDQ94DRAFT_53374</name>
</gene>